<dbReference type="GO" id="GO:0050839">
    <property type="term" value="F:cell adhesion molecule binding"/>
    <property type="evidence" value="ECO:0007669"/>
    <property type="project" value="TreeGrafter"/>
</dbReference>
<dbReference type="InterPro" id="IPR036378">
    <property type="entry name" value="FAS1_dom_sf"/>
</dbReference>
<dbReference type="OMA" id="CDIVAKN"/>
<dbReference type="GO" id="GO:0007155">
    <property type="term" value="P:cell adhesion"/>
    <property type="evidence" value="ECO:0007669"/>
    <property type="project" value="TreeGrafter"/>
</dbReference>
<dbReference type="Pfam" id="PF02469">
    <property type="entry name" value="Fasciclin"/>
    <property type="match status" value="3"/>
</dbReference>
<dbReference type="InterPro" id="IPR050904">
    <property type="entry name" value="Adhesion/Biosynth-related"/>
</dbReference>
<dbReference type="Proteomes" id="UP000887565">
    <property type="component" value="Unplaced"/>
</dbReference>
<dbReference type="GO" id="GO:0005615">
    <property type="term" value="C:extracellular space"/>
    <property type="evidence" value="ECO:0007669"/>
    <property type="project" value="TreeGrafter"/>
</dbReference>
<dbReference type="SMART" id="SM00554">
    <property type="entry name" value="FAS1"/>
    <property type="match status" value="3"/>
</dbReference>
<dbReference type="Gene3D" id="2.30.180.10">
    <property type="entry name" value="FAS1 domain"/>
    <property type="match status" value="3"/>
</dbReference>
<evidence type="ECO:0000313" key="4">
    <source>
        <dbReference type="WBParaSite" id="nRc.2.0.1.t04358-RA"/>
    </source>
</evidence>
<feature type="domain" description="FAS1" evidence="2">
    <location>
        <begin position="557"/>
        <end position="688"/>
    </location>
</feature>
<feature type="chain" id="PRO_5037895632" evidence="1">
    <location>
        <begin position="20"/>
        <end position="712"/>
    </location>
</feature>
<accession>A0A915HQZ6</accession>
<dbReference type="AlphaFoldDB" id="A0A915HQZ6"/>
<evidence type="ECO:0000313" key="3">
    <source>
        <dbReference type="Proteomes" id="UP000887565"/>
    </source>
</evidence>
<organism evidence="3 4">
    <name type="scientific">Romanomermis culicivorax</name>
    <name type="common">Nematode worm</name>
    <dbReference type="NCBI Taxonomy" id="13658"/>
    <lineage>
        <taxon>Eukaryota</taxon>
        <taxon>Metazoa</taxon>
        <taxon>Ecdysozoa</taxon>
        <taxon>Nematoda</taxon>
        <taxon>Enoplea</taxon>
        <taxon>Dorylaimia</taxon>
        <taxon>Mermithida</taxon>
        <taxon>Mermithoidea</taxon>
        <taxon>Mermithidae</taxon>
        <taxon>Romanomermis</taxon>
    </lineage>
</organism>
<dbReference type="PANTHER" id="PTHR10900">
    <property type="entry name" value="PERIOSTIN-RELATED"/>
    <property type="match status" value="1"/>
</dbReference>
<dbReference type="PROSITE" id="PS50213">
    <property type="entry name" value="FAS1"/>
    <property type="match status" value="3"/>
</dbReference>
<dbReference type="PANTHER" id="PTHR10900:SF77">
    <property type="entry name" value="FI19380P1"/>
    <property type="match status" value="1"/>
</dbReference>
<proteinExistence type="predicted"/>
<protein>
    <submittedName>
        <fullName evidence="4">FAS1 domain-containing protein</fullName>
    </submittedName>
</protein>
<feature type="signal peptide" evidence="1">
    <location>
        <begin position="1"/>
        <end position="19"/>
    </location>
</feature>
<feature type="domain" description="FAS1" evidence="2">
    <location>
        <begin position="147"/>
        <end position="289"/>
    </location>
</feature>
<name>A0A915HQZ6_ROMCU</name>
<reference evidence="4" key="1">
    <citation type="submission" date="2022-11" db="UniProtKB">
        <authorList>
            <consortium name="WormBaseParasite"/>
        </authorList>
    </citation>
    <scope>IDENTIFICATION</scope>
</reference>
<feature type="domain" description="FAS1" evidence="2">
    <location>
        <begin position="293"/>
        <end position="431"/>
    </location>
</feature>
<dbReference type="SUPFAM" id="SSF82153">
    <property type="entry name" value="FAS1 domain"/>
    <property type="match status" value="4"/>
</dbReference>
<keyword evidence="3" id="KW-1185">Reference proteome</keyword>
<evidence type="ECO:0000259" key="2">
    <source>
        <dbReference type="PROSITE" id="PS50213"/>
    </source>
</evidence>
<sequence>MKLPIILLIFGQCWTAVTSSKNPCGRAKRAIDDSSNESESTEDECNFSSINDNWSRRLSQLSSRTFLRQWWKGPNVCQREENEEESATNVPPESSYHFESCRETERSRRCTQSSLKNSTLVKRAIIHECCPGFVRKYGDVGCPQSFQLKSLQDTLADMNLTTFLEATRQAKLFDQITDDGNYTIFAPSNEAFEKSNDDGEISFVTLSSNDNMQFPREILASHIVARRLDYDSLENEKNIPSLKQGAVIRPVFYSGRMPFSQISTVNCVPLVKADRQTKNGFVHVIDHVMPEATRSLYQILKGDSRFSTFLSLANEEILNSLDDPKTRFTVFAFTDEGFRKLPVEAQERIKNKASCTSNLIHNHIVGPTMCSSSLVFSRSLKTSNGRRLYFKYNKTSSVGEQLPSIVVNDRNLINRDKVATNGVLHVVEGPILFTDNMETLQVLSLLGYDELAQALKINPILEALSNSNFTTLFVPPIEVVQQVLDTNDSNAKENFLTNLVVDPSFVDRSTIRMLSNNKYPMSGYKIGCSANIIRFRDVFTCNGIIRFLDNALPTASGRNIMEILENDPDLSQFTSLVKTAGTKASQFANNSNSLTLLALSNDALKNSMTEEQYEDLLKNRESSLRFVNRHIIKGSACCGQLTETTFGGRKLSSLRPYYRRMLAMRNPKVKRCNNLATNGIVHVIDASTKSFFDSDFIESFFDNASSFFDLSF</sequence>
<dbReference type="InterPro" id="IPR000782">
    <property type="entry name" value="FAS1_domain"/>
</dbReference>
<keyword evidence="1" id="KW-0732">Signal</keyword>
<dbReference type="GO" id="GO:0031012">
    <property type="term" value="C:extracellular matrix"/>
    <property type="evidence" value="ECO:0007669"/>
    <property type="project" value="TreeGrafter"/>
</dbReference>
<dbReference type="GO" id="GO:0030198">
    <property type="term" value="P:extracellular matrix organization"/>
    <property type="evidence" value="ECO:0007669"/>
    <property type="project" value="TreeGrafter"/>
</dbReference>
<dbReference type="WBParaSite" id="nRc.2.0.1.t04358-RA">
    <property type="protein sequence ID" value="nRc.2.0.1.t04358-RA"/>
    <property type="gene ID" value="nRc.2.0.1.g04358"/>
</dbReference>
<evidence type="ECO:0000256" key="1">
    <source>
        <dbReference type="SAM" id="SignalP"/>
    </source>
</evidence>